<reference evidence="3 4" key="1">
    <citation type="submission" date="2016-09" db="EMBL/GenBank/DDBJ databases">
        <title>Complete genome sequence of microbes from the polar regions.</title>
        <authorList>
            <person name="Liao L."/>
            <person name="Chen B."/>
        </authorList>
    </citation>
    <scope>NUCLEOTIDE SEQUENCE [LARGE SCALE GENOMIC DNA]</scope>
    <source>
        <strain evidence="3 4">ZS314</strain>
    </source>
</reference>
<dbReference type="InterPro" id="IPR038670">
    <property type="entry name" value="HslJ-like_sf"/>
</dbReference>
<evidence type="ECO:0000313" key="3">
    <source>
        <dbReference type="EMBL" id="QHO70633.1"/>
    </source>
</evidence>
<gene>
    <name evidence="3" type="ORF">BHD05_14225</name>
</gene>
<sequence length="141" mass="14180">MSAALIGALALSGCAGVAGTTGESADGLHGQWLLVAGADKAGTIGLGHSAVTLSIDGEIGGGSTACNNYTIDLTGGPGAVEIAQIDNTGMICVPLSIMETERRYLAALATVTAAELAGDELRLTTDDIELRFVAWSNDVET</sequence>
<dbReference type="Pfam" id="PF03724">
    <property type="entry name" value="META"/>
    <property type="match status" value="1"/>
</dbReference>
<dbReference type="InterPro" id="IPR005184">
    <property type="entry name" value="DUF306_Meta_HslJ"/>
</dbReference>
<dbReference type="AlphaFoldDB" id="A0A7L5AJ57"/>
<keyword evidence="1" id="KW-0732">Signal</keyword>
<name>A0A7L5AJ57_9MICO</name>
<accession>A0A7L5AJ57</accession>
<dbReference type="Proteomes" id="UP000464507">
    <property type="component" value="Chromosome"/>
</dbReference>
<dbReference type="KEGG" id="mant:BHD05_14225"/>
<evidence type="ECO:0000313" key="4">
    <source>
        <dbReference type="Proteomes" id="UP000464507"/>
    </source>
</evidence>
<dbReference type="EMBL" id="CP017146">
    <property type="protein sequence ID" value="QHO70633.1"/>
    <property type="molecule type" value="Genomic_DNA"/>
</dbReference>
<dbReference type="Gene3D" id="2.40.128.270">
    <property type="match status" value="1"/>
</dbReference>
<feature type="domain" description="DUF306" evidence="2">
    <location>
        <begin position="29"/>
        <end position="128"/>
    </location>
</feature>
<feature type="chain" id="PRO_5039103420" description="DUF306 domain-containing protein" evidence="1">
    <location>
        <begin position="18"/>
        <end position="141"/>
    </location>
</feature>
<organism evidence="3 4">
    <name type="scientific">Marisediminicola antarctica</name>
    <dbReference type="NCBI Taxonomy" id="674079"/>
    <lineage>
        <taxon>Bacteria</taxon>
        <taxon>Bacillati</taxon>
        <taxon>Actinomycetota</taxon>
        <taxon>Actinomycetes</taxon>
        <taxon>Micrococcales</taxon>
        <taxon>Microbacteriaceae</taxon>
        <taxon>Marisediminicola</taxon>
    </lineage>
</organism>
<protein>
    <recommendedName>
        <fullName evidence="2">DUF306 domain-containing protein</fullName>
    </recommendedName>
</protein>
<evidence type="ECO:0000256" key="1">
    <source>
        <dbReference type="SAM" id="SignalP"/>
    </source>
</evidence>
<feature type="signal peptide" evidence="1">
    <location>
        <begin position="1"/>
        <end position="17"/>
    </location>
</feature>
<evidence type="ECO:0000259" key="2">
    <source>
        <dbReference type="Pfam" id="PF03724"/>
    </source>
</evidence>
<proteinExistence type="predicted"/>
<keyword evidence="4" id="KW-1185">Reference proteome</keyword>